<evidence type="ECO:0000256" key="4">
    <source>
        <dbReference type="SAM" id="MobiDB-lite"/>
    </source>
</evidence>
<feature type="region of interest" description="Disordered" evidence="4">
    <location>
        <begin position="43"/>
        <end position="93"/>
    </location>
</feature>
<evidence type="ECO:0000313" key="6">
    <source>
        <dbReference type="EMBL" id="TSB45391.1"/>
    </source>
</evidence>
<proteinExistence type="predicted"/>
<evidence type="ECO:0000256" key="2">
    <source>
        <dbReference type="ARBA" id="ARBA00023267"/>
    </source>
</evidence>
<dbReference type="InterPro" id="IPR000089">
    <property type="entry name" value="Biotin_lipoyl"/>
</dbReference>
<dbReference type="Proteomes" id="UP000318521">
    <property type="component" value="Unassembled WGS sequence"/>
</dbReference>
<dbReference type="PRINTS" id="PR01071">
    <property type="entry name" value="ACOABIOTINCC"/>
</dbReference>
<dbReference type="GO" id="GO:0006633">
    <property type="term" value="P:fatty acid biosynthetic process"/>
    <property type="evidence" value="ECO:0007669"/>
    <property type="project" value="UniProtKB-UniPathway"/>
</dbReference>
<evidence type="ECO:0000313" key="7">
    <source>
        <dbReference type="Proteomes" id="UP000318521"/>
    </source>
</evidence>
<dbReference type="InterPro" id="IPR001249">
    <property type="entry name" value="AcCoA_biotinCC"/>
</dbReference>
<organism evidence="6 7">
    <name type="scientific">Alkalicoccobacillus porphyridii</name>
    <dbReference type="NCBI Taxonomy" id="2597270"/>
    <lineage>
        <taxon>Bacteria</taxon>
        <taxon>Bacillati</taxon>
        <taxon>Bacillota</taxon>
        <taxon>Bacilli</taxon>
        <taxon>Bacillales</taxon>
        <taxon>Bacillaceae</taxon>
        <taxon>Alkalicoccobacillus</taxon>
    </lineage>
</organism>
<dbReference type="GO" id="GO:0009317">
    <property type="term" value="C:acetyl-CoA carboxylase complex"/>
    <property type="evidence" value="ECO:0007669"/>
    <property type="project" value="InterPro"/>
</dbReference>
<accession>A0A553ZV77</accession>
<evidence type="ECO:0000256" key="3">
    <source>
        <dbReference type="RuleBase" id="RU364072"/>
    </source>
</evidence>
<dbReference type="SUPFAM" id="SSF51230">
    <property type="entry name" value="Single hybrid motif"/>
    <property type="match status" value="1"/>
</dbReference>
<evidence type="ECO:0000259" key="5">
    <source>
        <dbReference type="PROSITE" id="PS50968"/>
    </source>
</evidence>
<keyword evidence="3" id="KW-0275">Fatty acid biosynthesis</keyword>
<dbReference type="Gene3D" id="2.40.50.100">
    <property type="match status" value="1"/>
</dbReference>
<dbReference type="EMBL" id="VLXZ01000012">
    <property type="protein sequence ID" value="TSB45391.1"/>
    <property type="molecule type" value="Genomic_DNA"/>
</dbReference>
<comment type="caution">
    <text evidence="6">The sequence shown here is derived from an EMBL/GenBank/DDBJ whole genome shotgun (WGS) entry which is preliminary data.</text>
</comment>
<dbReference type="InterPro" id="IPR050709">
    <property type="entry name" value="Biotin_Carboxyl_Carrier/Decarb"/>
</dbReference>
<keyword evidence="2 3" id="KW-0092">Biotin</keyword>
<feature type="domain" description="Lipoyl-binding" evidence="5">
    <location>
        <begin position="81"/>
        <end position="157"/>
    </location>
</feature>
<dbReference type="PANTHER" id="PTHR45266">
    <property type="entry name" value="OXALOACETATE DECARBOXYLASE ALPHA CHAIN"/>
    <property type="match status" value="1"/>
</dbReference>
<reference evidence="6 7" key="1">
    <citation type="submission" date="2019-07" db="EMBL/GenBank/DDBJ databases">
        <authorList>
            <person name="Park Y.J."/>
            <person name="Jeong S.E."/>
            <person name="Jung H.S."/>
        </authorList>
    </citation>
    <scope>NUCLEOTIDE SEQUENCE [LARGE SCALE GENOMIC DNA]</scope>
    <source>
        <strain evidence="7">P16(2019)</strain>
    </source>
</reference>
<sequence length="159" mass="17449">MDVKDIKELIQAVNESEIDELEFEQDGKKLSLKKVKPQGAVIQPEAYQSPRQVDVSQPATAKASAPIAEDVETKQETNENLHTVTSPMVGTFYSAPSPDDNDYVAVGDQVKEDSIVCIVEAMKLMNEIEADINGKVVEIVAQNGELVEYGQPLFVVEVK</sequence>
<keyword evidence="3" id="KW-0444">Lipid biosynthesis</keyword>
<dbReference type="CDD" id="cd06850">
    <property type="entry name" value="biotinyl_domain"/>
    <property type="match status" value="1"/>
</dbReference>
<evidence type="ECO:0000256" key="1">
    <source>
        <dbReference type="ARBA" id="ARBA00017562"/>
    </source>
</evidence>
<keyword evidence="7" id="KW-1185">Reference proteome</keyword>
<name>A0A553ZV77_9BACI</name>
<dbReference type="PROSITE" id="PS50968">
    <property type="entry name" value="BIOTINYL_LIPOYL"/>
    <property type="match status" value="1"/>
</dbReference>
<feature type="compositionally biased region" description="Polar residues" evidence="4">
    <location>
        <begin position="49"/>
        <end position="59"/>
    </location>
</feature>
<dbReference type="RefSeq" id="WP_143850052.1">
    <property type="nucleotide sequence ID" value="NZ_VLXZ01000012.1"/>
</dbReference>
<dbReference type="AlphaFoldDB" id="A0A553ZV77"/>
<keyword evidence="3" id="KW-0276">Fatty acid metabolism</keyword>
<dbReference type="UniPathway" id="UPA00094"/>
<comment type="pathway">
    <text evidence="3">Lipid metabolism; fatty acid biosynthesis.</text>
</comment>
<gene>
    <name evidence="6" type="primary">accB</name>
    <name evidence="6" type="ORF">FN960_17000</name>
</gene>
<keyword evidence="3" id="KW-0443">Lipid metabolism</keyword>
<comment type="function">
    <text evidence="3">This protein is a component of the acetyl coenzyme A carboxylase complex; first, biotin carboxylase catalyzes the carboxylation of the carrier protein and then the transcarboxylase transfers the carboxyl group to form malonyl-CoA.</text>
</comment>
<dbReference type="Pfam" id="PF00364">
    <property type="entry name" value="Biotin_lipoyl"/>
    <property type="match status" value="1"/>
</dbReference>
<dbReference type="InterPro" id="IPR011053">
    <property type="entry name" value="Single_hybrid_motif"/>
</dbReference>
<dbReference type="GO" id="GO:0003989">
    <property type="term" value="F:acetyl-CoA carboxylase activity"/>
    <property type="evidence" value="ECO:0007669"/>
    <property type="project" value="InterPro"/>
</dbReference>
<dbReference type="PANTHER" id="PTHR45266:SF3">
    <property type="entry name" value="OXALOACETATE DECARBOXYLASE ALPHA CHAIN"/>
    <property type="match status" value="1"/>
</dbReference>
<dbReference type="OrthoDB" id="9811735at2"/>
<dbReference type="NCBIfam" id="TIGR00531">
    <property type="entry name" value="BCCP"/>
    <property type="match status" value="1"/>
</dbReference>
<protein>
    <recommendedName>
        <fullName evidence="1 3">Biotin carboxyl carrier protein of acetyl-CoA carboxylase</fullName>
    </recommendedName>
</protein>